<dbReference type="PaxDb" id="3708-A0A078JLP6"/>
<reference evidence="1 2" key="1">
    <citation type="journal article" date="2014" name="Science">
        <title>Plant genetics. Early allopolyploid evolution in the post-Neolithic Brassica napus oilseed genome.</title>
        <authorList>
            <person name="Chalhoub B."/>
            <person name="Denoeud F."/>
            <person name="Liu S."/>
            <person name="Parkin I.A."/>
            <person name="Tang H."/>
            <person name="Wang X."/>
            <person name="Chiquet J."/>
            <person name="Belcram H."/>
            <person name="Tong C."/>
            <person name="Samans B."/>
            <person name="Correa M."/>
            <person name="Da Silva C."/>
            <person name="Just J."/>
            <person name="Falentin C."/>
            <person name="Koh C.S."/>
            <person name="Le Clainche I."/>
            <person name="Bernard M."/>
            <person name="Bento P."/>
            <person name="Noel B."/>
            <person name="Labadie K."/>
            <person name="Alberti A."/>
            <person name="Charles M."/>
            <person name="Arnaud D."/>
            <person name="Guo H."/>
            <person name="Daviaud C."/>
            <person name="Alamery S."/>
            <person name="Jabbari K."/>
            <person name="Zhao M."/>
            <person name="Edger P.P."/>
            <person name="Chelaifa H."/>
            <person name="Tack D."/>
            <person name="Lassalle G."/>
            <person name="Mestiri I."/>
            <person name="Schnel N."/>
            <person name="Le Paslier M.C."/>
            <person name="Fan G."/>
            <person name="Renault V."/>
            <person name="Bayer P.E."/>
            <person name="Golicz A.A."/>
            <person name="Manoli S."/>
            <person name="Lee T.H."/>
            <person name="Thi V.H."/>
            <person name="Chalabi S."/>
            <person name="Hu Q."/>
            <person name="Fan C."/>
            <person name="Tollenaere R."/>
            <person name="Lu Y."/>
            <person name="Battail C."/>
            <person name="Shen J."/>
            <person name="Sidebottom C.H."/>
            <person name="Wang X."/>
            <person name="Canaguier A."/>
            <person name="Chauveau A."/>
            <person name="Berard A."/>
            <person name="Deniot G."/>
            <person name="Guan M."/>
            <person name="Liu Z."/>
            <person name="Sun F."/>
            <person name="Lim Y.P."/>
            <person name="Lyons E."/>
            <person name="Town C.D."/>
            <person name="Bancroft I."/>
            <person name="Wang X."/>
            <person name="Meng J."/>
            <person name="Ma J."/>
            <person name="Pires J.C."/>
            <person name="King G.J."/>
            <person name="Brunel D."/>
            <person name="Delourme R."/>
            <person name="Renard M."/>
            <person name="Aury J.M."/>
            <person name="Adams K.L."/>
            <person name="Batley J."/>
            <person name="Snowdon R.J."/>
            <person name="Tost J."/>
            <person name="Edwards D."/>
            <person name="Zhou Y."/>
            <person name="Hua W."/>
            <person name="Sharpe A.G."/>
            <person name="Paterson A.H."/>
            <person name="Guan C."/>
            <person name="Wincker P."/>
        </authorList>
    </citation>
    <scope>NUCLEOTIDE SEQUENCE [LARGE SCALE GENOMIC DNA]</scope>
    <source>
        <strain evidence="2">cv. Darmor-bzh</strain>
    </source>
</reference>
<dbReference type="Proteomes" id="UP000028999">
    <property type="component" value="Unassembled WGS sequence"/>
</dbReference>
<dbReference type="Gramene" id="CDY67340">
    <property type="protein sequence ID" value="CDY67340"/>
    <property type="gene ID" value="GSBRNA2T00062760001"/>
</dbReference>
<protein>
    <submittedName>
        <fullName evidence="1">BnaAnng24070D protein</fullName>
    </submittedName>
</protein>
<proteinExistence type="predicted"/>
<organism evidence="1 2">
    <name type="scientific">Brassica napus</name>
    <name type="common">Rape</name>
    <dbReference type="NCBI Taxonomy" id="3708"/>
    <lineage>
        <taxon>Eukaryota</taxon>
        <taxon>Viridiplantae</taxon>
        <taxon>Streptophyta</taxon>
        <taxon>Embryophyta</taxon>
        <taxon>Tracheophyta</taxon>
        <taxon>Spermatophyta</taxon>
        <taxon>Magnoliopsida</taxon>
        <taxon>eudicotyledons</taxon>
        <taxon>Gunneridae</taxon>
        <taxon>Pentapetalae</taxon>
        <taxon>rosids</taxon>
        <taxon>malvids</taxon>
        <taxon>Brassicales</taxon>
        <taxon>Brassicaceae</taxon>
        <taxon>Brassiceae</taxon>
        <taxon>Brassica</taxon>
    </lineage>
</organism>
<gene>
    <name evidence="1" type="primary">BnaAnng24070D</name>
    <name evidence="1" type="ORF">GSBRNA2T00062760001</name>
</gene>
<sequence>MSYLPPVWTLANYANTFPDTRDYRMTVDMLICALDHPM</sequence>
<keyword evidence="2" id="KW-1185">Reference proteome</keyword>
<evidence type="ECO:0000313" key="2">
    <source>
        <dbReference type="Proteomes" id="UP000028999"/>
    </source>
</evidence>
<name>A0A078JLP6_BRANA</name>
<dbReference type="AlphaFoldDB" id="A0A078JLP6"/>
<evidence type="ECO:0000313" key="1">
    <source>
        <dbReference type="EMBL" id="CDY67340.1"/>
    </source>
</evidence>
<accession>A0A078JLP6</accession>
<dbReference type="EMBL" id="LK035994">
    <property type="protein sequence ID" value="CDY67340.1"/>
    <property type="molecule type" value="Genomic_DNA"/>
</dbReference>